<gene>
    <name evidence="1" type="ORF">HMPREF9442_03280</name>
</gene>
<dbReference type="AlphaFoldDB" id="F3QYI6"/>
<comment type="caution">
    <text evidence="1">The sequence shown here is derived from an EMBL/GenBank/DDBJ whole genome shotgun (WGS) entry which is preliminary data.</text>
</comment>
<organism evidence="1 2">
    <name type="scientific">Paraprevotella xylaniphila YIT 11841</name>
    <dbReference type="NCBI Taxonomy" id="762982"/>
    <lineage>
        <taxon>Bacteria</taxon>
        <taxon>Pseudomonadati</taxon>
        <taxon>Bacteroidota</taxon>
        <taxon>Bacteroidia</taxon>
        <taxon>Bacteroidales</taxon>
        <taxon>Prevotellaceae</taxon>
        <taxon>Paraprevotella</taxon>
    </lineage>
</organism>
<proteinExistence type="predicted"/>
<protein>
    <submittedName>
        <fullName evidence="1">Conserved domain protein</fullName>
    </submittedName>
</protein>
<dbReference type="EMBL" id="AFBR01000094">
    <property type="protein sequence ID" value="EGG50255.1"/>
    <property type="molecule type" value="Genomic_DNA"/>
</dbReference>
<accession>F3QYI6</accession>
<dbReference type="HOGENOM" id="CLU_058986_0_0_10"/>
<name>F3QYI6_9BACT</name>
<dbReference type="eggNOG" id="ENOG50339HX">
    <property type="taxonomic scope" value="Bacteria"/>
</dbReference>
<dbReference type="Proteomes" id="UP000005546">
    <property type="component" value="Unassembled WGS sequence"/>
</dbReference>
<dbReference type="STRING" id="762982.HMPREF9442_03280"/>
<keyword evidence="2" id="KW-1185">Reference proteome</keyword>
<sequence>MLALLSALFYGCKETNPNFRLTPDSVADVEVSVVDVDTLWLDTVPTSYMIESGVCDDYLYVVDKKLCVVYRYESTGRLRDKKLGKGHARNETEAGDVYGCCMLDGGGILLNNSSGWYYVYDKDFLFKDRFFISYNGRKDKDKVDETAFSDPVYYVHGSDMHFRSLGDKIYSTVHELWGYNYLEDTELYLDKAAHIREVDLGKHGFGRLLAFGYPESYYDKPLTKTLFSQLAFDIADNGDFYVSFEADSLVYRYDHDYNQLACFGFAGRDMDLNYLRWDSYDQPWKERWAERMSRGFYNAVEYVDETGLLFRSYRKGGGSVTDGLQVYRDGVLVGDVDVPLGFRMAGYVEPYYYSYVVPDEEGERLYMFRFKWPSAPEE</sequence>
<reference evidence="1 2" key="1">
    <citation type="submission" date="2011-02" db="EMBL/GenBank/DDBJ databases">
        <authorList>
            <person name="Weinstock G."/>
            <person name="Sodergren E."/>
            <person name="Clifton S."/>
            <person name="Fulton L."/>
            <person name="Fulton B."/>
            <person name="Courtney L."/>
            <person name="Fronick C."/>
            <person name="Harrison M."/>
            <person name="Strong C."/>
            <person name="Farmer C."/>
            <person name="Delahaunty K."/>
            <person name="Markovic C."/>
            <person name="Hall O."/>
            <person name="Minx P."/>
            <person name="Tomlinson C."/>
            <person name="Mitreva M."/>
            <person name="Hou S."/>
            <person name="Chen J."/>
            <person name="Wollam A."/>
            <person name="Pepin K.H."/>
            <person name="Johnson M."/>
            <person name="Bhonagiri V."/>
            <person name="Zhang X."/>
            <person name="Suruliraj S."/>
            <person name="Warren W."/>
            <person name="Chinwalla A."/>
            <person name="Mardis E.R."/>
            <person name="Wilson R.K."/>
        </authorList>
    </citation>
    <scope>NUCLEOTIDE SEQUENCE [LARGE SCALE GENOMIC DNA]</scope>
    <source>
        <strain evidence="1 2">YIT 11841</strain>
    </source>
</reference>
<evidence type="ECO:0000313" key="1">
    <source>
        <dbReference type="EMBL" id="EGG50255.1"/>
    </source>
</evidence>
<evidence type="ECO:0000313" key="2">
    <source>
        <dbReference type="Proteomes" id="UP000005546"/>
    </source>
</evidence>